<dbReference type="GeneID" id="33572883"/>
<dbReference type="EMBL" id="MCFF01000021">
    <property type="protein sequence ID" value="ORZ14292.1"/>
    <property type="molecule type" value="Genomic_DNA"/>
</dbReference>
<dbReference type="AlphaFoldDB" id="A0A1Y2GL10"/>
<keyword evidence="1" id="KW-0812">Transmembrane</keyword>
<protein>
    <recommendedName>
        <fullName evidence="4">Transmembrane protein</fullName>
    </recommendedName>
</protein>
<organism evidence="2 3">
    <name type="scientific">Lobosporangium transversale</name>
    <dbReference type="NCBI Taxonomy" id="64571"/>
    <lineage>
        <taxon>Eukaryota</taxon>
        <taxon>Fungi</taxon>
        <taxon>Fungi incertae sedis</taxon>
        <taxon>Mucoromycota</taxon>
        <taxon>Mortierellomycotina</taxon>
        <taxon>Mortierellomycetes</taxon>
        <taxon>Mortierellales</taxon>
        <taxon>Mortierellaceae</taxon>
        <taxon>Lobosporangium</taxon>
    </lineage>
</organism>
<keyword evidence="3" id="KW-1185">Reference proteome</keyword>
<keyword evidence="1" id="KW-0472">Membrane</keyword>
<dbReference type="InParanoid" id="A0A1Y2GL10"/>
<evidence type="ECO:0000313" key="3">
    <source>
        <dbReference type="Proteomes" id="UP000193648"/>
    </source>
</evidence>
<accession>A0A1Y2GL10</accession>
<dbReference type="Proteomes" id="UP000193648">
    <property type="component" value="Unassembled WGS sequence"/>
</dbReference>
<sequence length="130" mass="15256">MTTHNAQQDSIFTHVLIVILGTITIAWLLSLTTKGHTHQTKRNKDDARWQRCKSEYRNMISYKTKVIGRIDNKEGGKKKNKKGTIGKLETDMLFAITVPTLVHLVVAPCFFFFFFFFCAFYYHYRLRNML</sequence>
<keyword evidence="1" id="KW-1133">Transmembrane helix</keyword>
<evidence type="ECO:0000313" key="2">
    <source>
        <dbReference type="EMBL" id="ORZ14292.1"/>
    </source>
</evidence>
<proteinExistence type="predicted"/>
<reference evidence="2 3" key="1">
    <citation type="submission" date="2016-07" db="EMBL/GenBank/DDBJ databases">
        <title>Pervasive Adenine N6-methylation of Active Genes in Fungi.</title>
        <authorList>
            <consortium name="DOE Joint Genome Institute"/>
            <person name="Mondo S.J."/>
            <person name="Dannebaum R.O."/>
            <person name="Kuo R.C."/>
            <person name="Labutti K."/>
            <person name="Haridas S."/>
            <person name="Kuo A."/>
            <person name="Salamov A."/>
            <person name="Ahrendt S.R."/>
            <person name="Lipzen A."/>
            <person name="Sullivan W."/>
            <person name="Andreopoulos W.B."/>
            <person name="Clum A."/>
            <person name="Lindquist E."/>
            <person name="Daum C."/>
            <person name="Ramamoorthy G.K."/>
            <person name="Gryganskyi A."/>
            <person name="Culley D."/>
            <person name="Magnuson J.K."/>
            <person name="James T.Y."/>
            <person name="O'Malley M.A."/>
            <person name="Stajich J.E."/>
            <person name="Spatafora J.W."/>
            <person name="Visel A."/>
            <person name="Grigoriev I.V."/>
        </authorList>
    </citation>
    <scope>NUCLEOTIDE SEQUENCE [LARGE SCALE GENOMIC DNA]</scope>
    <source>
        <strain evidence="2 3">NRRL 3116</strain>
    </source>
</reference>
<evidence type="ECO:0008006" key="4">
    <source>
        <dbReference type="Google" id="ProtNLM"/>
    </source>
</evidence>
<evidence type="ECO:0000256" key="1">
    <source>
        <dbReference type="SAM" id="Phobius"/>
    </source>
</evidence>
<feature type="transmembrane region" description="Helical" evidence="1">
    <location>
        <begin position="12"/>
        <end position="32"/>
    </location>
</feature>
<feature type="transmembrane region" description="Helical" evidence="1">
    <location>
        <begin position="92"/>
        <end position="122"/>
    </location>
</feature>
<comment type="caution">
    <text evidence="2">The sequence shown here is derived from an EMBL/GenBank/DDBJ whole genome shotgun (WGS) entry which is preliminary data.</text>
</comment>
<dbReference type="RefSeq" id="XP_021880770.1">
    <property type="nucleotide sequence ID" value="XM_022031042.1"/>
</dbReference>
<name>A0A1Y2GL10_9FUNG</name>
<gene>
    <name evidence="2" type="ORF">BCR41DRAFT_83552</name>
</gene>